<name>A0A0P0US66_9GAMM</name>
<evidence type="ECO:0000256" key="3">
    <source>
        <dbReference type="ARBA" id="ARBA00023315"/>
    </source>
</evidence>
<evidence type="ECO:0000256" key="4">
    <source>
        <dbReference type="SAM" id="Phobius"/>
    </source>
</evidence>
<dbReference type="OrthoDB" id="9812274at2"/>
<evidence type="ECO:0000313" key="6">
    <source>
        <dbReference type="EMBL" id="BAS67961.1"/>
    </source>
</evidence>
<dbReference type="GO" id="GO:0003841">
    <property type="term" value="F:1-acylglycerol-3-phosphate O-acyltransferase activity"/>
    <property type="evidence" value="ECO:0007669"/>
    <property type="project" value="UniProtKB-EC"/>
</dbReference>
<evidence type="ECO:0000259" key="5">
    <source>
        <dbReference type="SMART" id="SM00563"/>
    </source>
</evidence>
<evidence type="ECO:0000256" key="2">
    <source>
        <dbReference type="ARBA" id="ARBA00022679"/>
    </source>
</evidence>
<sequence length="236" mass="26427">MLFLRSLLYFLGSALVLIVLVVISIPLFFMPIKVRYGLLVNWSKFCIWWLRITLNIKLKLIGKENIPTTPCVIISNHQSTWETIALQTIYPHQTWVLKQELLLIPVFGWGLALLKPVIINRGEKLKALRKVIKQGADRVSKGIFIVIFPEGTRQPYGQLGEYQKGGVAIAKKANCDISPVCHNAGILWAKGSFIKQSGTITVVIGKPISVEGKSASVLIKEIKDWTEKTAKNIAEH</sequence>
<organism evidence="6 7">
    <name type="scientific">endosymbiont of Bathymodiolus septemdierum str. Myojin knoll</name>
    <dbReference type="NCBI Taxonomy" id="1303921"/>
    <lineage>
        <taxon>Bacteria</taxon>
        <taxon>Pseudomonadati</taxon>
        <taxon>Pseudomonadota</taxon>
        <taxon>Gammaproteobacteria</taxon>
        <taxon>sulfur-oxidizing symbionts</taxon>
    </lineage>
</organism>
<dbReference type="PANTHER" id="PTHR10434:SF40">
    <property type="entry name" value="1-ACYL-SN-GLYCEROL-3-PHOSPHATE ACYLTRANSFERASE"/>
    <property type="match status" value="1"/>
</dbReference>
<feature type="domain" description="Phospholipid/glycerol acyltransferase" evidence="5">
    <location>
        <begin position="71"/>
        <end position="185"/>
    </location>
</feature>
<feature type="transmembrane region" description="Helical" evidence="4">
    <location>
        <begin position="7"/>
        <end position="29"/>
    </location>
</feature>
<keyword evidence="2 6" id="KW-0808">Transferase</keyword>
<dbReference type="CDD" id="cd07989">
    <property type="entry name" value="LPLAT_AGPAT-like"/>
    <property type="match status" value="1"/>
</dbReference>
<dbReference type="EMBL" id="AP013042">
    <property type="protein sequence ID" value="BAS67961.1"/>
    <property type="molecule type" value="Genomic_DNA"/>
</dbReference>
<dbReference type="RefSeq" id="WP_066044693.1">
    <property type="nucleotide sequence ID" value="NZ_AP013042.1"/>
</dbReference>
<accession>A0A0P0US66</accession>
<reference evidence="6 7" key="1">
    <citation type="journal article" date="2000" name="Mar. Ecol. Prog. Ser.">
        <title>Phylogenetic characterization of endosymbionts in three hydrothermal vent mussels: influence on host distributions.</title>
        <authorList>
            <person name="Fujiwara Y."/>
            <person name="Takai K."/>
            <person name="Uematsu K."/>
            <person name="Tsuchida S."/>
            <person name="Hunt J.C."/>
            <person name="Hashimoto J."/>
        </authorList>
    </citation>
    <scope>NUCLEOTIDE SEQUENCE [LARGE SCALE GENOMIC DNA]</scope>
    <source>
        <strain evidence="6 7">Myojin Knoll</strain>
    </source>
</reference>
<evidence type="ECO:0000313" key="7">
    <source>
        <dbReference type="Proteomes" id="UP000067399"/>
    </source>
</evidence>
<dbReference type="SUPFAM" id="SSF69593">
    <property type="entry name" value="Glycerol-3-phosphate (1)-acyltransferase"/>
    <property type="match status" value="1"/>
</dbReference>
<dbReference type="AlphaFoldDB" id="A0A0P0US66"/>
<dbReference type="Proteomes" id="UP000067399">
    <property type="component" value="Chromosome"/>
</dbReference>
<evidence type="ECO:0000256" key="1">
    <source>
        <dbReference type="ARBA" id="ARBA00005189"/>
    </source>
</evidence>
<dbReference type="PANTHER" id="PTHR10434">
    <property type="entry name" value="1-ACYL-SN-GLYCEROL-3-PHOSPHATE ACYLTRANSFERASE"/>
    <property type="match status" value="1"/>
</dbReference>
<comment type="pathway">
    <text evidence="1">Lipid metabolism.</text>
</comment>
<keyword evidence="7" id="KW-1185">Reference proteome</keyword>
<dbReference type="InterPro" id="IPR002123">
    <property type="entry name" value="Plipid/glycerol_acylTrfase"/>
</dbReference>
<keyword evidence="3 6" id="KW-0012">Acyltransferase</keyword>
<keyword evidence="4" id="KW-0812">Transmembrane</keyword>
<protein>
    <submittedName>
        <fullName evidence="6">1-acyl-sn-glycerol-3-phosphate acyltransferase</fullName>
        <ecNumber evidence="6">2.3.1.51</ecNumber>
    </submittedName>
</protein>
<dbReference type="GO" id="GO:0006654">
    <property type="term" value="P:phosphatidic acid biosynthetic process"/>
    <property type="evidence" value="ECO:0007669"/>
    <property type="project" value="TreeGrafter"/>
</dbReference>
<dbReference type="KEGG" id="ebh:BSEPE_0970"/>
<gene>
    <name evidence="6" type="primary">plsC</name>
    <name evidence="6" type="ORF">BSEPE_0970</name>
</gene>
<dbReference type="SMART" id="SM00563">
    <property type="entry name" value="PlsC"/>
    <property type="match status" value="1"/>
</dbReference>
<proteinExistence type="predicted"/>
<keyword evidence="4" id="KW-0472">Membrane</keyword>
<dbReference type="Pfam" id="PF01553">
    <property type="entry name" value="Acyltransferase"/>
    <property type="match status" value="1"/>
</dbReference>
<dbReference type="STRING" id="1303921.BSEPE_0970"/>
<reference evidence="6 7" key="2">
    <citation type="journal article" date="2016" name="ISME J.">
        <title>Heterogeneous composition of key metabolic gene clusters in a vent mussel symbiont population.</title>
        <authorList>
            <person name="Ikuta T."/>
            <person name="Takaki Y."/>
            <person name="Nagai Y."/>
            <person name="Shimamura S."/>
            <person name="Tsuda M."/>
            <person name="Kawagucci S."/>
            <person name="Aoki Y."/>
            <person name="Inoue K."/>
            <person name="Teruya M."/>
            <person name="Satou K."/>
            <person name="Teruya K."/>
            <person name="Shimoji M."/>
            <person name="Tamotsu H."/>
            <person name="Hirano T."/>
            <person name="Maruyama T."/>
            <person name="Yoshida T."/>
        </authorList>
    </citation>
    <scope>NUCLEOTIDE SEQUENCE [LARGE SCALE GENOMIC DNA]</scope>
    <source>
        <strain evidence="6 7">Myojin Knoll</strain>
    </source>
</reference>
<dbReference type="EC" id="2.3.1.51" evidence="6"/>
<keyword evidence="4" id="KW-1133">Transmembrane helix</keyword>